<organism evidence="2 3">
    <name type="scientific">Alicyclobacillus mengziensis</name>
    <dbReference type="NCBI Taxonomy" id="2931921"/>
    <lineage>
        <taxon>Bacteria</taxon>
        <taxon>Bacillati</taxon>
        <taxon>Bacillota</taxon>
        <taxon>Bacilli</taxon>
        <taxon>Bacillales</taxon>
        <taxon>Alicyclobacillaceae</taxon>
        <taxon>Alicyclobacillus</taxon>
    </lineage>
</organism>
<dbReference type="PANTHER" id="PTHR39639">
    <property type="entry name" value="CHROMOSOME 16, WHOLE GENOME SHOTGUN SEQUENCE"/>
    <property type="match status" value="1"/>
</dbReference>
<keyword evidence="3" id="KW-1185">Reference proteome</keyword>
<feature type="domain" description="GmrSD restriction endonucleases N-terminal" evidence="1">
    <location>
        <begin position="27"/>
        <end position="143"/>
    </location>
</feature>
<protein>
    <submittedName>
        <fullName evidence="2">DUF262 domain-containing protein</fullName>
    </submittedName>
</protein>
<sequence length="354" mass="40764">MKTTKSQQTIESLLKGGSAQVSTELVIQRKEDIWDRKRKSLLIHSLLMGYPIPSLFFAKEGDTLHVLDGKQRLTSIQAFVDDKYALSASIANIGDLAGKKFSELDKELQRKIWDYQLDLTVVEETTEEEMEELFVRWNNGMPLVRIETTRVILGQSVHKFIREVTEMPFFKEKVKLSNANKRRCVDEELVLQILALASKREASKRETGFSGNELRDFAYELRKDDVKEELRSDIQNACHDLNKAFKGGEEFLKKLHVPMIFKLVLDMQEINRNTNLRIAPKQFGEFVVNFWNNRPEEYKNASMSGSARKENVQKRLSIMTQAFEEHFGVKVLRDVPTADDEVAASVKTLEEQGE</sequence>
<dbReference type="KEGG" id="afx:JZ786_05105"/>
<evidence type="ECO:0000313" key="3">
    <source>
        <dbReference type="Proteomes" id="UP000663505"/>
    </source>
</evidence>
<dbReference type="Proteomes" id="UP000663505">
    <property type="component" value="Chromosome"/>
</dbReference>
<gene>
    <name evidence="2" type="ORF">JZ786_05105</name>
</gene>
<name>A0A9X7W328_9BACL</name>
<dbReference type="Pfam" id="PF03235">
    <property type="entry name" value="GmrSD_N"/>
    <property type="match status" value="1"/>
</dbReference>
<proteinExistence type="predicted"/>
<dbReference type="PANTHER" id="PTHR39639:SF1">
    <property type="entry name" value="DUF262 DOMAIN-CONTAINING PROTEIN"/>
    <property type="match status" value="1"/>
</dbReference>
<dbReference type="RefSeq" id="WP_206657703.1">
    <property type="nucleotide sequence ID" value="NZ_CP071182.1"/>
</dbReference>
<evidence type="ECO:0000313" key="2">
    <source>
        <dbReference type="EMBL" id="QSO48368.1"/>
    </source>
</evidence>
<accession>A0A9X7W328</accession>
<dbReference type="InterPro" id="IPR004919">
    <property type="entry name" value="GmrSD_N"/>
</dbReference>
<reference evidence="2 3" key="1">
    <citation type="submission" date="2021-02" db="EMBL/GenBank/DDBJ databases">
        <title>Alicyclobacillus curvatus sp. nov. and Alicyclobacillus mengziensis sp. nov., two acidophilic bacteria isolated from acid mine drainage.</title>
        <authorList>
            <person name="Huang Y."/>
        </authorList>
    </citation>
    <scope>NUCLEOTIDE SEQUENCE [LARGE SCALE GENOMIC DNA]</scope>
    <source>
        <strain evidence="2 3">S30H14</strain>
    </source>
</reference>
<evidence type="ECO:0000259" key="1">
    <source>
        <dbReference type="Pfam" id="PF03235"/>
    </source>
</evidence>
<dbReference type="EMBL" id="CP071182">
    <property type="protein sequence ID" value="QSO48368.1"/>
    <property type="molecule type" value="Genomic_DNA"/>
</dbReference>
<dbReference type="AlphaFoldDB" id="A0A9X7W328"/>